<comment type="caution">
    <text evidence="1">The sequence shown here is derived from an EMBL/GenBank/DDBJ whole genome shotgun (WGS) entry which is preliminary data.</text>
</comment>
<evidence type="ECO:0000313" key="2">
    <source>
        <dbReference type="Proteomes" id="UP000276133"/>
    </source>
</evidence>
<proteinExistence type="predicted"/>
<dbReference type="EMBL" id="REGN01000639">
    <property type="protein sequence ID" value="RNA40506.1"/>
    <property type="molecule type" value="Genomic_DNA"/>
</dbReference>
<accession>A0A3M7SXP2</accession>
<protein>
    <submittedName>
        <fullName evidence="1">Uncharacterized protein</fullName>
    </submittedName>
</protein>
<gene>
    <name evidence="1" type="ORF">BpHYR1_001651</name>
</gene>
<sequence length="154" mass="17990">MKIVNFLNAPWIKSLLYQKNSVQVVNIDLNETQVSIEVDLKRFAYFAISLTDQLNSRLFQVQKKQSIILYLNQMVTFGHIKPCRSVTTLHCIGLKQFKTKVIFVNLIVLFDQIDELVAHQNILWRMRQALGLEKSQIFIIKLQIVLGLIEFIRD</sequence>
<dbReference type="AlphaFoldDB" id="A0A3M7SXP2"/>
<evidence type="ECO:0000313" key="1">
    <source>
        <dbReference type="EMBL" id="RNA40506.1"/>
    </source>
</evidence>
<keyword evidence="2" id="KW-1185">Reference proteome</keyword>
<organism evidence="1 2">
    <name type="scientific">Brachionus plicatilis</name>
    <name type="common">Marine rotifer</name>
    <name type="synonym">Brachionus muelleri</name>
    <dbReference type="NCBI Taxonomy" id="10195"/>
    <lineage>
        <taxon>Eukaryota</taxon>
        <taxon>Metazoa</taxon>
        <taxon>Spiralia</taxon>
        <taxon>Gnathifera</taxon>
        <taxon>Rotifera</taxon>
        <taxon>Eurotatoria</taxon>
        <taxon>Monogononta</taxon>
        <taxon>Pseudotrocha</taxon>
        <taxon>Ploima</taxon>
        <taxon>Brachionidae</taxon>
        <taxon>Brachionus</taxon>
    </lineage>
</organism>
<dbReference type="Proteomes" id="UP000276133">
    <property type="component" value="Unassembled WGS sequence"/>
</dbReference>
<reference evidence="1 2" key="1">
    <citation type="journal article" date="2018" name="Sci. Rep.">
        <title>Genomic signatures of local adaptation to the degree of environmental predictability in rotifers.</title>
        <authorList>
            <person name="Franch-Gras L."/>
            <person name="Hahn C."/>
            <person name="Garcia-Roger E.M."/>
            <person name="Carmona M.J."/>
            <person name="Serra M."/>
            <person name="Gomez A."/>
        </authorList>
    </citation>
    <scope>NUCLEOTIDE SEQUENCE [LARGE SCALE GENOMIC DNA]</scope>
    <source>
        <strain evidence="1">HYR1</strain>
    </source>
</reference>
<name>A0A3M7SXP2_BRAPC</name>